<sequence>MIESISDFYKSIQIRQNIIQLQGLLQGWSCECLKSIQDIFKKMQIELDSGYSQKLDIMRCYLHLLIHETMKMQQTSRYVPHKNAAQRIVELFLTLLDRQFPVEIPQRNLVLKTATDYANRLSVHVNHLNRVVKCIQRQIV</sequence>
<dbReference type="EMBL" id="JACOOI010000028">
    <property type="protein sequence ID" value="MBC5645257.1"/>
    <property type="molecule type" value="Genomic_DNA"/>
</dbReference>
<protein>
    <submittedName>
        <fullName evidence="1">Uncharacterized protein</fullName>
    </submittedName>
</protein>
<comment type="caution">
    <text evidence="1">The sequence shown here is derived from an EMBL/GenBank/DDBJ whole genome shotgun (WGS) entry which is preliminary data.</text>
</comment>
<name>A0ABR7E651_9BACT</name>
<dbReference type="RefSeq" id="WP_186960979.1">
    <property type="nucleotide sequence ID" value="NZ_JACOOI010000028.1"/>
</dbReference>
<accession>A0ABR7E651</accession>
<keyword evidence="2" id="KW-1185">Reference proteome</keyword>
<organism evidence="1 2">
    <name type="scientific">Parabacteroides segnis</name>
    <dbReference type="NCBI Taxonomy" id="2763058"/>
    <lineage>
        <taxon>Bacteria</taxon>
        <taxon>Pseudomonadati</taxon>
        <taxon>Bacteroidota</taxon>
        <taxon>Bacteroidia</taxon>
        <taxon>Bacteroidales</taxon>
        <taxon>Tannerellaceae</taxon>
        <taxon>Parabacteroides</taxon>
    </lineage>
</organism>
<dbReference type="Proteomes" id="UP000644010">
    <property type="component" value="Unassembled WGS sequence"/>
</dbReference>
<evidence type="ECO:0000313" key="1">
    <source>
        <dbReference type="EMBL" id="MBC5645257.1"/>
    </source>
</evidence>
<proteinExistence type="predicted"/>
<gene>
    <name evidence="1" type="ORF">H8S77_20455</name>
</gene>
<evidence type="ECO:0000313" key="2">
    <source>
        <dbReference type="Proteomes" id="UP000644010"/>
    </source>
</evidence>
<reference evidence="1 2" key="1">
    <citation type="submission" date="2020-08" db="EMBL/GenBank/DDBJ databases">
        <title>Genome public.</title>
        <authorList>
            <person name="Liu C."/>
            <person name="Sun Q."/>
        </authorList>
    </citation>
    <scope>NUCLEOTIDE SEQUENCE [LARGE SCALE GENOMIC DNA]</scope>
    <source>
        <strain evidence="1 2">BX2</strain>
    </source>
</reference>